<name>A0A317WA51_9EURO</name>
<dbReference type="RefSeq" id="XP_025399857.1">
    <property type="nucleotide sequence ID" value="XM_025543064.1"/>
</dbReference>
<comment type="caution">
    <text evidence="1">The sequence shown here is derived from an EMBL/GenBank/DDBJ whole genome shotgun (WGS) entry which is preliminary data.</text>
</comment>
<evidence type="ECO:0000313" key="2">
    <source>
        <dbReference type="Proteomes" id="UP000247233"/>
    </source>
</evidence>
<organism evidence="1 2">
    <name type="scientific">Aspergillus heteromorphus CBS 117.55</name>
    <dbReference type="NCBI Taxonomy" id="1448321"/>
    <lineage>
        <taxon>Eukaryota</taxon>
        <taxon>Fungi</taxon>
        <taxon>Dikarya</taxon>
        <taxon>Ascomycota</taxon>
        <taxon>Pezizomycotina</taxon>
        <taxon>Eurotiomycetes</taxon>
        <taxon>Eurotiomycetidae</taxon>
        <taxon>Eurotiales</taxon>
        <taxon>Aspergillaceae</taxon>
        <taxon>Aspergillus</taxon>
        <taxon>Aspergillus subgen. Circumdati</taxon>
    </lineage>
</organism>
<dbReference type="STRING" id="1448321.A0A317WA51"/>
<dbReference type="Proteomes" id="UP000247233">
    <property type="component" value="Unassembled WGS sequence"/>
</dbReference>
<gene>
    <name evidence="1" type="ORF">BO70DRAFT_361531</name>
</gene>
<dbReference type="VEuPathDB" id="FungiDB:BO70DRAFT_361531"/>
<accession>A0A317WA51</accession>
<reference evidence="1 2" key="1">
    <citation type="submission" date="2016-12" db="EMBL/GenBank/DDBJ databases">
        <title>The genomes of Aspergillus section Nigri reveals drivers in fungal speciation.</title>
        <authorList>
            <consortium name="DOE Joint Genome Institute"/>
            <person name="Vesth T.C."/>
            <person name="Nybo J."/>
            <person name="Theobald S."/>
            <person name="Brandl J."/>
            <person name="Frisvad J.C."/>
            <person name="Nielsen K.F."/>
            <person name="Lyhne E.K."/>
            <person name="Kogle M.E."/>
            <person name="Kuo A."/>
            <person name="Riley R."/>
            <person name="Clum A."/>
            <person name="Nolan M."/>
            <person name="Lipzen A."/>
            <person name="Salamov A."/>
            <person name="Henrissat B."/>
            <person name="Wiebenga A."/>
            <person name="De Vries R.P."/>
            <person name="Grigoriev I.V."/>
            <person name="Mortensen U.H."/>
            <person name="Andersen M.R."/>
            <person name="Baker S.E."/>
        </authorList>
    </citation>
    <scope>NUCLEOTIDE SEQUENCE [LARGE SCALE GENOMIC DNA]</scope>
    <source>
        <strain evidence="1 2">CBS 117.55</strain>
    </source>
</reference>
<dbReference type="EMBL" id="MSFL01000010">
    <property type="protein sequence ID" value="PWY83414.1"/>
    <property type="molecule type" value="Genomic_DNA"/>
</dbReference>
<protein>
    <submittedName>
        <fullName evidence="1">Uncharacterized protein</fullName>
    </submittedName>
</protein>
<dbReference type="GeneID" id="37065301"/>
<sequence>MSTPPVPPDYSEDYATQPFPLRLFSEYDDENDLWIKQKLESLVKCDVSPTQTALDFDATITQLVLQKHENVMKRALLAPEQRAQGGEEKTNPFTTLPRPRYYIETLLQSIALLAPSFPPHHAGQDAIIDFLKALQALPRHELYSGSPPEDPNEKYPTMTLWALETPEGNWEGFAGYFRHEIISCHPPYRWRNFNSTMARLTASGFADCTLWSALRDILPGSGEYPDLQRRPVDGPIKMGNDINAAAQWVVWPEECRYVYERCRRGEGKNLWCMENWREWKSQFAFVAGDGRFEGKFRDVAGRAARQMVECESEGGESVDG</sequence>
<dbReference type="InterPro" id="IPR022085">
    <property type="entry name" value="OpdG"/>
</dbReference>
<dbReference type="AlphaFoldDB" id="A0A317WA51"/>
<proteinExistence type="predicted"/>
<evidence type="ECO:0000313" key="1">
    <source>
        <dbReference type="EMBL" id="PWY83414.1"/>
    </source>
</evidence>
<dbReference type="Pfam" id="PF12311">
    <property type="entry name" value="DUF3632"/>
    <property type="match status" value="1"/>
</dbReference>
<dbReference type="OrthoDB" id="3350591at2759"/>
<keyword evidence="2" id="KW-1185">Reference proteome</keyword>